<feature type="domain" description="YprB ribonuclease H-like" evidence="1">
    <location>
        <begin position="28"/>
        <end position="153"/>
    </location>
</feature>
<dbReference type="SUPFAM" id="SSF53098">
    <property type="entry name" value="Ribonuclease H-like"/>
    <property type="match status" value="1"/>
</dbReference>
<dbReference type="EMBL" id="MHLE01000031">
    <property type="protein sequence ID" value="OGZ02451.1"/>
    <property type="molecule type" value="Genomic_DNA"/>
</dbReference>
<dbReference type="InterPro" id="IPR012337">
    <property type="entry name" value="RNaseH-like_sf"/>
</dbReference>
<dbReference type="Proteomes" id="UP000178599">
    <property type="component" value="Unassembled WGS sequence"/>
</dbReference>
<dbReference type="InterPro" id="IPR038720">
    <property type="entry name" value="YprB_RNase_H-like_dom"/>
</dbReference>
<comment type="caution">
    <text evidence="2">The sequence shown here is derived from an EMBL/GenBank/DDBJ whole genome shotgun (WGS) entry which is preliminary data.</text>
</comment>
<dbReference type="Pfam" id="PF13482">
    <property type="entry name" value="RNase_H_2"/>
    <property type="match status" value="1"/>
</dbReference>
<evidence type="ECO:0000313" key="3">
    <source>
        <dbReference type="Proteomes" id="UP000178599"/>
    </source>
</evidence>
<name>A0A1G2CP82_9BACT</name>
<gene>
    <name evidence="2" type="ORF">A2390_02890</name>
</gene>
<dbReference type="InterPro" id="IPR036397">
    <property type="entry name" value="RNaseH_sf"/>
</dbReference>
<accession>A0A1G2CP82</accession>
<dbReference type="Gene3D" id="3.30.420.10">
    <property type="entry name" value="Ribonuclease H-like superfamily/Ribonuclease H"/>
    <property type="match status" value="1"/>
</dbReference>
<protein>
    <recommendedName>
        <fullName evidence="1">YprB ribonuclease H-like domain-containing protein</fullName>
    </recommendedName>
</protein>
<dbReference type="GO" id="GO:0003676">
    <property type="term" value="F:nucleic acid binding"/>
    <property type="evidence" value="ECO:0007669"/>
    <property type="project" value="InterPro"/>
</dbReference>
<evidence type="ECO:0000313" key="2">
    <source>
        <dbReference type="EMBL" id="OGZ02451.1"/>
    </source>
</evidence>
<sequence>MDKVVIDIETKNTFSDVGGKQFLNKLDVSFVGVYSYSKNAYFSFFENQMKELDDFLRQAGLVIGFSINRFDVPILNKYLTFDLFSVPRVDILDEIEMKIGRRISLDILAHTNVGFGKTSHGLEAVRFYREGLLKELESYCLNDVKVTKEVYDLARRQKYLLVPDRITGNNEKVELDFYEGEMIMKQSLF</sequence>
<dbReference type="AlphaFoldDB" id="A0A1G2CP82"/>
<organism evidence="2 3">
    <name type="scientific">Candidatus Liptonbacteria bacterium RIFOXYB1_FULL_36_10</name>
    <dbReference type="NCBI Taxonomy" id="1798654"/>
    <lineage>
        <taxon>Bacteria</taxon>
        <taxon>Candidatus Liptoniibacteriota</taxon>
    </lineage>
</organism>
<reference evidence="2 3" key="1">
    <citation type="journal article" date="2016" name="Nat. Commun.">
        <title>Thousands of microbial genomes shed light on interconnected biogeochemical processes in an aquifer system.</title>
        <authorList>
            <person name="Anantharaman K."/>
            <person name="Brown C.T."/>
            <person name="Hug L.A."/>
            <person name="Sharon I."/>
            <person name="Castelle C.J."/>
            <person name="Probst A.J."/>
            <person name="Thomas B.C."/>
            <person name="Singh A."/>
            <person name="Wilkins M.J."/>
            <person name="Karaoz U."/>
            <person name="Brodie E.L."/>
            <person name="Williams K.H."/>
            <person name="Hubbard S.S."/>
            <person name="Banfield J.F."/>
        </authorList>
    </citation>
    <scope>NUCLEOTIDE SEQUENCE [LARGE SCALE GENOMIC DNA]</scope>
</reference>
<proteinExistence type="predicted"/>
<evidence type="ECO:0000259" key="1">
    <source>
        <dbReference type="Pfam" id="PF13482"/>
    </source>
</evidence>